<dbReference type="KEGG" id="sdf:ACG33_12730"/>
<dbReference type="SUPFAM" id="SSF50118">
    <property type="entry name" value="Cell growth inhibitor/plasmid maintenance toxic component"/>
    <property type="match status" value="1"/>
</dbReference>
<evidence type="ECO:0000313" key="2">
    <source>
        <dbReference type="EMBL" id="AMN47947.1"/>
    </source>
</evidence>
<dbReference type="GO" id="GO:0006402">
    <property type="term" value="P:mRNA catabolic process"/>
    <property type="evidence" value="ECO:0007669"/>
    <property type="project" value="TreeGrafter"/>
</dbReference>
<dbReference type="InterPro" id="IPR003477">
    <property type="entry name" value="PemK-like"/>
</dbReference>
<protein>
    <recommendedName>
        <fullName evidence="1">mRNA interferase</fullName>
        <ecNumber evidence="1">3.1.-.-</ecNumber>
    </recommendedName>
</protein>
<proteinExistence type="inferred from homology"/>
<dbReference type="EMBL" id="CP011971">
    <property type="protein sequence ID" value="AMN47947.1"/>
    <property type="molecule type" value="Genomic_DNA"/>
</dbReference>
<evidence type="ECO:0000313" key="3">
    <source>
        <dbReference type="Proteomes" id="UP000070250"/>
    </source>
</evidence>
<dbReference type="GO" id="GO:0016787">
    <property type="term" value="F:hydrolase activity"/>
    <property type="evidence" value="ECO:0007669"/>
    <property type="project" value="UniProtKB-KW"/>
</dbReference>
<accession>A0A127FC04</accession>
<keyword evidence="1" id="KW-0378">Hydrolase</keyword>
<dbReference type="Proteomes" id="UP000070250">
    <property type="component" value="Chromosome"/>
</dbReference>
<dbReference type="PIRSF" id="PIRSF033490">
    <property type="entry name" value="MazF"/>
    <property type="match status" value="1"/>
</dbReference>
<dbReference type="GO" id="GO:0004521">
    <property type="term" value="F:RNA endonuclease activity"/>
    <property type="evidence" value="ECO:0007669"/>
    <property type="project" value="TreeGrafter"/>
</dbReference>
<name>A0A127FC04_STEDE</name>
<dbReference type="Pfam" id="PF02452">
    <property type="entry name" value="PemK_toxin"/>
    <property type="match status" value="1"/>
</dbReference>
<sequence>MKRGEVWWASLPTPTGSGPGFRRPVVVVQSNPFNQSRIATVVVAIITSNLALADAPGNLRIGKAESGLAKQSVINVSQLYTLDRELLTQRVRSLPAEAVRAIDEGLRLVLGL</sequence>
<comment type="function">
    <text evidence="1">Toxic component of a type II toxin-antitoxin (TA) system.</text>
</comment>
<dbReference type="EC" id="3.1.-.-" evidence="1"/>
<keyword evidence="1" id="KW-0255">Endonuclease</keyword>
<evidence type="ECO:0000256" key="1">
    <source>
        <dbReference type="PIRNR" id="PIRNR033490"/>
    </source>
</evidence>
<dbReference type="AlphaFoldDB" id="A0A127FC04"/>
<gene>
    <name evidence="2" type="ORF">ACG33_12730</name>
</gene>
<dbReference type="InterPro" id="IPR011067">
    <property type="entry name" value="Plasmid_toxin/cell-grow_inhib"/>
</dbReference>
<organism evidence="2 3">
    <name type="scientific">Steroidobacter denitrificans</name>
    <dbReference type="NCBI Taxonomy" id="465721"/>
    <lineage>
        <taxon>Bacteria</taxon>
        <taxon>Pseudomonadati</taxon>
        <taxon>Pseudomonadota</taxon>
        <taxon>Gammaproteobacteria</taxon>
        <taxon>Steroidobacterales</taxon>
        <taxon>Steroidobacteraceae</taxon>
        <taxon>Steroidobacter</taxon>
    </lineage>
</organism>
<comment type="similarity">
    <text evidence="1">Belongs to the PemK/MazF family.</text>
</comment>
<dbReference type="PANTHER" id="PTHR33988:SF2">
    <property type="entry name" value="ENDORIBONUCLEASE MAZF"/>
    <property type="match status" value="1"/>
</dbReference>
<dbReference type="PANTHER" id="PTHR33988">
    <property type="entry name" value="ENDORIBONUCLEASE MAZF-RELATED"/>
    <property type="match status" value="1"/>
</dbReference>
<dbReference type="GO" id="GO:0003677">
    <property type="term" value="F:DNA binding"/>
    <property type="evidence" value="ECO:0007669"/>
    <property type="project" value="InterPro"/>
</dbReference>
<dbReference type="GO" id="GO:0016075">
    <property type="term" value="P:rRNA catabolic process"/>
    <property type="evidence" value="ECO:0007669"/>
    <property type="project" value="TreeGrafter"/>
</dbReference>
<dbReference type="OrthoDB" id="9808744at2"/>
<dbReference type="RefSeq" id="WP_066921736.1">
    <property type="nucleotide sequence ID" value="NZ_CP011971.1"/>
</dbReference>
<dbReference type="STRING" id="465721.ACG33_12730"/>
<keyword evidence="3" id="KW-1185">Reference proteome</keyword>
<dbReference type="Gene3D" id="2.30.30.110">
    <property type="match status" value="1"/>
</dbReference>
<reference evidence="2 3" key="1">
    <citation type="submission" date="2015-06" db="EMBL/GenBank/DDBJ databases">
        <title>A Comprehensive Approach to Explore the Metabolic and Phylogenetic Diversity of Bacterial Steroid Degradation in the Environment: Testosterone as an Example.</title>
        <authorList>
            <person name="Yang F.-C."/>
            <person name="Chen Y.-L."/>
            <person name="Yu C.-P."/>
            <person name="Tang S.-L."/>
            <person name="Wang P.-H."/>
            <person name="Ismail W."/>
            <person name="Wang C.-H."/>
            <person name="Yang C.-Y."/>
            <person name="Chiang Y.-R."/>
        </authorList>
    </citation>
    <scope>NUCLEOTIDE SEQUENCE [LARGE SCALE GENOMIC DNA]</scope>
    <source>
        <strain evidence="2 3">DSM 18526</strain>
    </source>
</reference>
<keyword evidence="1" id="KW-0540">Nuclease</keyword>